<sequence length="239" mass="27967">MLLWANSNEHTRLLGVGDTITCFSLPHSWYNNEEAINALKLFLDAGKELDGIPTYRYDLVDLTRQTLSKLANEVYLSAVLAYGSRDSNSLNSHSRKFLQLIEDIDELLGSDDNFLLGTWLESAKRLAVNENESEQYEWNARTQVTMWYDNTKYKQSQLHDYANKFWSGLLKGYYLPRASMYLGGMAKSLEEKREFELTKWRREWIEYSNRWQRSRDSYSVEARGDALAIANSLYRKYFA</sequence>
<dbReference type="AlphaFoldDB" id="S8D8M1"/>
<dbReference type="PANTHER" id="PTHR12872">
    <property type="entry name" value="ALPHA-N-ACETYLGLUCOSAMINIDASE"/>
    <property type="match status" value="1"/>
</dbReference>
<evidence type="ECO:0000313" key="3">
    <source>
        <dbReference type="Proteomes" id="UP000015453"/>
    </source>
</evidence>
<gene>
    <name evidence="2" type="ORF">M569_15767</name>
</gene>
<name>S8D8M1_9LAMI</name>
<organism evidence="2 3">
    <name type="scientific">Genlisea aurea</name>
    <dbReference type="NCBI Taxonomy" id="192259"/>
    <lineage>
        <taxon>Eukaryota</taxon>
        <taxon>Viridiplantae</taxon>
        <taxon>Streptophyta</taxon>
        <taxon>Embryophyta</taxon>
        <taxon>Tracheophyta</taxon>
        <taxon>Spermatophyta</taxon>
        <taxon>Magnoliopsida</taxon>
        <taxon>eudicotyledons</taxon>
        <taxon>Gunneridae</taxon>
        <taxon>Pentapetalae</taxon>
        <taxon>asterids</taxon>
        <taxon>lamiids</taxon>
        <taxon>Lamiales</taxon>
        <taxon>Lentibulariaceae</taxon>
        <taxon>Genlisea</taxon>
    </lineage>
</organism>
<reference evidence="2 3" key="1">
    <citation type="journal article" date="2013" name="BMC Genomics">
        <title>The miniature genome of a carnivorous plant Genlisea aurea contains a low number of genes and short non-coding sequences.</title>
        <authorList>
            <person name="Leushkin E.V."/>
            <person name="Sutormin R.A."/>
            <person name="Nabieva E.R."/>
            <person name="Penin A.A."/>
            <person name="Kondrashov A.S."/>
            <person name="Logacheva M.D."/>
        </authorList>
    </citation>
    <scope>NUCLEOTIDE SEQUENCE [LARGE SCALE GENOMIC DNA]</scope>
</reference>
<evidence type="ECO:0000259" key="1">
    <source>
        <dbReference type="Pfam" id="PF12972"/>
    </source>
</evidence>
<dbReference type="Proteomes" id="UP000015453">
    <property type="component" value="Unassembled WGS sequence"/>
</dbReference>
<protein>
    <recommendedName>
        <fullName evidence="1">Alpha-N-acetylglucosaminidase C-terminal domain-containing protein</fullName>
    </recommendedName>
</protein>
<dbReference type="InterPro" id="IPR024732">
    <property type="entry name" value="NAGLU_C"/>
</dbReference>
<dbReference type="EMBL" id="AUSU01008683">
    <property type="protein sequence ID" value="EPS59043.1"/>
    <property type="molecule type" value="Genomic_DNA"/>
</dbReference>
<proteinExistence type="predicted"/>
<dbReference type="OrthoDB" id="64736at2759"/>
<dbReference type="Pfam" id="PF12972">
    <property type="entry name" value="NAGLU_C"/>
    <property type="match status" value="1"/>
</dbReference>
<feature type="domain" description="Alpha-N-acetylglucosaminidase C-terminal" evidence="1">
    <location>
        <begin position="26"/>
        <end position="236"/>
    </location>
</feature>
<evidence type="ECO:0000313" key="2">
    <source>
        <dbReference type="EMBL" id="EPS59043.1"/>
    </source>
</evidence>
<accession>S8D8M1</accession>
<dbReference type="PANTHER" id="PTHR12872:SF1">
    <property type="entry name" value="ALPHA-N-ACETYLGLUCOSAMINIDASE"/>
    <property type="match status" value="1"/>
</dbReference>
<keyword evidence="3" id="KW-1185">Reference proteome</keyword>
<dbReference type="InterPro" id="IPR007781">
    <property type="entry name" value="NAGLU"/>
</dbReference>
<comment type="caution">
    <text evidence="2">The sequence shown here is derived from an EMBL/GenBank/DDBJ whole genome shotgun (WGS) entry which is preliminary data.</text>
</comment>
<dbReference type="Gene3D" id="1.20.120.670">
    <property type="entry name" value="N-acetyl-b-d-glucoasminidase"/>
    <property type="match status" value="1"/>
</dbReference>